<reference evidence="2 3" key="1">
    <citation type="submission" date="2024-06" db="EMBL/GenBank/DDBJ databases">
        <title>Chitinophaga defluvii sp. nov., isolated from municipal sewage.</title>
        <authorList>
            <person name="Zhang L."/>
        </authorList>
    </citation>
    <scope>NUCLEOTIDE SEQUENCE [LARGE SCALE GENOMIC DNA]</scope>
    <source>
        <strain evidence="2 3">H8</strain>
    </source>
</reference>
<dbReference type="InterPro" id="IPR011604">
    <property type="entry name" value="PDDEXK-like_dom_sf"/>
</dbReference>
<dbReference type="Pfam" id="PF13245">
    <property type="entry name" value="AAA_19"/>
    <property type="match status" value="1"/>
</dbReference>
<dbReference type="EMBL" id="JBEXAC010000002">
    <property type="protein sequence ID" value="MET6999306.1"/>
    <property type="molecule type" value="Genomic_DNA"/>
</dbReference>
<organism evidence="2 3">
    <name type="scientific">Chitinophaga defluvii</name>
    <dbReference type="NCBI Taxonomy" id="3163343"/>
    <lineage>
        <taxon>Bacteria</taxon>
        <taxon>Pseudomonadati</taxon>
        <taxon>Bacteroidota</taxon>
        <taxon>Chitinophagia</taxon>
        <taxon>Chitinophagales</taxon>
        <taxon>Chitinophagaceae</taxon>
        <taxon>Chitinophaga</taxon>
    </lineage>
</organism>
<dbReference type="PANTHER" id="PTHR10887">
    <property type="entry name" value="DNA2/NAM7 HELICASE FAMILY"/>
    <property type="match status" value="1"/>
</dbReference>
<dbReference type="PANTHER" id="PTHR10887:SF495">
    <property type="entry name" value="HELICASE SENATAXIN ISOFORM X1-RELATED"/>
    <property type="match status" value="1"/>
</dbReference>
<keyword evidence="3" id="KW-1185">Reference proteome</keyword>
<dbReference type="InterPro" id="IPR041679">
    <property type="entry name" value="DNA2/NAM7-like_C"/>
</dbReference>
<dbReference type="InterPro" id="IPR045055">
    <property type="entry name" value="DNA2/NAM7-like"/>
</dbReference>
<evidence type="ECO:0000313" key="3">
    <source>
        <dbReference type="Proteomes" id="UP001549749"/>
    </source>
</evidence>
<accession>A0ABV2T8I5</accession>
<dbReference type="SUPFAM" id="SSF52540">
    <property type="entry name" value="P-loop containing nucleoside triphosphate hydrolases"/>
    <property type="match status" value="1"/>
</dbReference>
<dbReference type="Gene3D" id="3.40.50.300">
    <property type="entry name" value="P-loop containing nucleotide triphosphate hydrolases"/>
    <property type="match status" value="3"/>
</dbReference>
<gene>
    <name evidence="2" type="ORF">ABR189_18095</name>
</gene>
<evidence type="ECO:0000259" key="1">
    <source>
        <dbReference type="Pfam" id="PF13087"/>
    </source>
</evidence>
<comment type="caution">
    <text evidence="2">The sequence shown here is derived from an EMBL/GenBank/DDBJ whole genome shotgun (WGS) entry which is preliminary data.</text>
</comment>
<feature type="domain" description="DNA2/NAM7 helicase-like C-terminal" evidence="1">
    <location>
        <begin position="866"/>
        <end position="1075"/>
    </location>
</feature>
<protein>
    <submittedName>
        <fullName evidence="2">AAA domain-containing protein</fullName>
    </submittedName>
</protein>
<dbReference type="CDD" id="cd18808">
    <property type="entry name" value="SF1_C_Upf1"/>
    <property type="match status" value="1"/>
</dbReference>
<dbReference type="Proteomes" id="UP001549749">
    <property type="component" value="Unassembled WGS sequence"/>
</dbReference>
<name>A0ABV2T8I5_9BACT</name>
<dbReference type="Pfam" id="PF13087">
    <property type="entry name" value="AAA_12"/>
    <property type="match status" value="1"/>
</dbReference>
<evidence type="ECO:0000313" key="2">
    <source>
        <dbReference type="EMBL" id="MET6999306.1"/>
    </source>
</evidence>
<dbReference type="Gene3D" id="3.90.320.10">
    <property type="match status" value="1"/>
</dbReference>
<proteinExistence type="predicted"/>
<sequence>MSKTHIGDAFFMRIQEAHQASDPLTAIRSIQLILENLFRALTAGELRGFGNLFARMQFYFDKYQVATEIREQLSVLRILTSKAANREIILTTEQYLLCIKTLSLAVHHFYALQVPDALATLYTAVMNKQLTRPVFHHPELVPVLKCLVMNTGPLESDVNGKHHFMIQCKNEELGTFHLQLTETSQPHLIALHPQLRPYDTIHILHCRKTGEEQHYTTVPESQIILEPDLLIDISDLAECFGHRGVNPLLYLVKKLVPQQYNEAAFKGNLVNALLDAVLRNREMDFKTSFVEAVSENVLQAAACGREKLNEMFHEIRTRHWANLQKASAELENRPVRIEPTFFSSRYGLQGRLDILAEDQHDPNRKEIFELKSGRAPDFNTWKNHEMQVIGYNLLLKSAFGPERTGSSAILYSVAANTPLRNVTSTSLGENNLLTLRNEVVSQLLRLAAEDYTILDTITGQAAEGLPSFSARNFTWFQQVYQTANPVFREYYQHYLSFVLRELLLAKCGMYAEVNREDDANGFAALWLQQENEKQAHFNIINGLRFDEFDTETSTVVCTISHPINHNFRIGDTAIIYPRSADGLAPLQHQLLKGRIDDLKKDRLVFSLNNRQITHDFFTQYEEWVVEHDIYESNYWASTTALFHMLDPLNATRMELLLGQRAPVAAPLRQPAPAMYTPNQENILRAALEAQDYYLIQGPPGTGKTSSLLTALVAAIVQQHTQVVIVAFTNRAVDEICKKLEDKGITHLRMGSRRAASEVKLRQYCLNGEIAQARQFISQQRVFVATVATMAVRLQLLAMLGVHLHTLIVDEASQLTEPQLLGMLVPFKKFVLIGDQNQLPPVVAQQEHFCQVKAAPLQELGITDLRCSIFERLMLRCKANGWHHAWGMLSTHFRMHDEIAALVNHFYAGQLASGTSQQQLPFLNKLTTGSDEAGWEGILSQGRKLFIPSPREATSKMNRTEAQWVVSLLHFLKDKYGHRFTPSLVGVVTPWRTQISLIRELIGDDPVLQQVNIDTVERFQGSENDIIIVSLAIYHPAQLSTLECVGHFNWQAANIEVDRKLLVTLSRAKEQVILMGYEPVLKSSKHYTSVLAGMRKITKAILGGMAVGQEHQI</sequence>
<dbReference type="RefSeq" id="WP_354661875.1">
    <property type="nucleotide sequence ID" value="NZ_JBEXAC010000002.1"/>
</dbReference>
<dbReference type="InterPro" id="IPR047187">
    <property type="entry name" value="SF1_C_Upf1"/>
</dbReference>
<dbReference type="InterPro" id="IPR027417">
    <property type="entry name" value="P-loop_NTPase"/>
</dbReference>